<feature type="domain" description="Glycosyltransferase subfamily 4-like N-terminal" evidence="3">
    <location>
        <begin position="2"/>
        <end position="171"/>
    </location>
</feature>
<keyword evidence="2" id="KW-0808">Transferase</keyword>
<dbReference type="CDD" id="cd03794">
    <property type="entry name" value="GT4_WbuB-like"/>
    <property type="match status" value="1"/>
</dbReference>
<keyword evidence="1" id="KW-0328">Glycosyltransferase</keyword>
<gene>
    <name evidence="4" type="ORF">ABC969_03310</name>
</gene>
<dbReference type="EMBL" id="JBDIMF010000001">
    <property type="protein sequence ID" value="MEN2785447.1"/>
    <property type="molecule type" value="Genomic_DNA"/>
</dbReference>
<dbReference type="InterPro" id="IPR028098">
    <property type="entry name" value="Glyco_trans_4-like_N"/>
</dbReference>
<organism evidence="4 5">
    <name type="scientific">Sphingomonas qilianensis</name>
    <dbReference type="NCBI Taxonomy" id="1736690"/>
    <lineage>
        <taxon>Bacteria</taxon>
        <taxon>Pseudomonadati</taxon>
        <taxon>Pseudomonadota</taxon>
        <taxon>Alphaproteobacteria</taxon>
        <taxon>Sphingomonadales</taxon>
        <taxon>Sphingomonadaceae</taxon>
        <taxon>Sphingomonas</taxon>
    </lineage>
</organism>
<evidence type="ECO:0000259" key="3">
    <source>
        <dbReference type="Pfam" id="PF13579"/>
    </source>
</evidence>
<accession>A0ABU9XPF6</accession>
<evidence type="ECO:0000313" key="4">
    <source>
        <dbReference type="EMBL" id="MEN2785447.1"/>
    </source>
</evidence>
<sequence length="397" mass="42691">MTDLAEHFAAAGDNVTVVASRARYGETGLLPPREILAGVSIVRCWTPASRLGMVGRIAAYIAYYLSAFWHALRLAGPDAIVVVKTDPPLLSVVVGLAVRARGGRLVQWVQDLYPEIASAYGMTAADNRALRAIRNWSFHRADRLVVIGGLMAARVAAMGIPHDRITVIANWSDDIDITPAATRSPTLRAEWGIDAEAFVLEYSGNLGRAHEYDTLLSAAERLRHRAEIIFLFIGGGHMSEELSAEVGARGLTNFRFVSYQPRTRLSESLGLGDAHWISLRPAFEGLVVPSKVFGICAAARPIIAVCDPTGELPRLLPPGTACLSVAPGDGVGLADAIEMLAANPARGAAIGQAARALLDRNYRKEHAFARWHAVFESLAADRAPQVPGPRAVDRDQA</sequence>
<dbReference type="Proteomes" id="UP001404104">
    <property type="component" value="Unassembled WGS sequence"/>
</dbReference>
<evidence type="ECO:0000256" key="1">
    <source>
        <dbReference type="ARBA" id="ARBA00022676"/>
    </source>
</evidence>
<reference evidence="4 5" key="1">
    <citation type="submission" date="2024-05" db="EMBL/GenBank/DDBJ databases">
        <authorList>
            <person name="Liu Q."/>
            <person name="Xin Y.-H."/>
        </authorList>
    </citation>
    <scope>NUCLEOTIDE SEQUENCE [LARGE SCALE GENOMIC DNA]</scope>
    <source>
        <strain evidence="4 5">CGMCC 1.15349</strain>
    </source>
</reference>
<proteinExistence type="predicted"/>
<dbReference type="Pfam" id="PF13579">
    <property type="entry name" value="Glyco_trans_4_4"/>
    <property type="match status" value="1"/>
</dbReference>
<protein>
    <submittedName>
        <fullName evidence="4">Glycosyltransferase family 4 protein</fullName>
    </submittedName>
</protein>
<dbReference type="SUPFAM" id="SSF53756">
    <property type="entry name" value="UDP-Glycosyltransferase/glycogen phosphorylase"/>
    <property type="match status" value="1"/>
</dbReference>
<dbReference type="PANTHER" id="PTHR12526">
    <property type="entry name" value="GLYCOSYLTRANSFERASE"/>
    <property type="match status" value="1"/>
</dbReference>
<evidence type="ECO:0000313" key="5">
    <source>
        <dbReference type="Proteomes" id="UP001404104"/>
    </source>
</evidence>
<evidence type="ECO:0000256" key="2">
    <source>
        <dbReference type="ARBA" id="ARBA00022679"/>
    </source>
</evidence>
<dbReference type="RefSeq" id="WP_345862936.1">
    <property type="nucleotide sequence ID" value="NZ_JBDIMF010000001.1"/>
</dbReference>
<dbReference type="PANTHER" id="PTHR12526:SF510">
    <property type="entry name" value="D-INOSITOL 3-PHOSPHATE GLYCOSYLTRANSFERASE"/>
    <property type="match status" value="1"/>
</dbReference>
<keyword evidence="5" id="KW-1185">Reference proteome</keyword>
<name>A0ABU9XPF6_9SPHN</name>
<comment type="caution">
    <text evidence="4">The sequence shown here is derived from an EMBL/GenBank/DDBJ whole genome shotgun (WGS) entry which is preliminary data.</text>
</comment>
<dbReference type="Pfam" id="PF13692">
    <property type="entry name" value="Glyco_trans_1_4"/>
    <property type="match status" value="1"/>
</dbReference>
<dbReference type="Gene3D" id="3.40.50.2000">
    <property type="entry name" value="Glycogen Phosphorylase B"/>
    <property type="match status" value="2"/>
</dbReference>